<feature type="region of interest" description="Disordered" evidence="1">
    <location>
        <begin position="30"/>
        <end position="66"/>
    </location>
</feature>
<gene>
    <name evidence="3" type="ORF">FNT36_23525</name>
</gene>
<organism evidence="3 4">
    <name type="scientific">Hymenobacter setariae</name>
    <dbReference type="NCBI Taxonomy" id="2594794"/>
    <lineage>
        <taxon>Bacteria</taxon>
        <taxon>Pseudomonadati</taxon>
        <taxon>Bacteroidota</taxon>
        <taxon>Cytophagia</taxon>
        <taxon>Cytophagales</taxon>
        <taxon>Hymenobacteraceae</taxon>
        <taxon>Hymenobacter</taxon>
    </lineage>
</organism>
<evidence type="ECO:0000256" key="1">
    <source>
        <dbReference type="SAM" id="MobiDB-lite"/>
    </source>
</evidence>
<dbReference type="RefSeq" id="WP_144852879.1">
    <property type="nucleotide sequence ID" value="NZ_VMRJ01000007.1"/>
</dbReference>
<keyword evidence="4" id="KW-1185">Reference proteome</keyword>
<dbReference type="PROSITE" id="PS51257">
    <property type="entry name" value="PROKAR_LIPOPROTEIN"/>
    <property type="match status" value="1"/>
</dbReference>
<accession>A0A558BLK1</accession>
<evidence type="ECO:0000313" key="3">
    <source>
        <dbReference type="EMBL" id="TVT37376.1"/>
    </source>
</evidence>
<evidence type="ECO:0000313" key="4">
    <source>
        <dbReference type="Proteomes" id="UP000317624"/>
    </source>
</evidence>
<feature type="chain" id="PRO_5022208085" evidence="2">
    <location>
        <begin position="31"/>
        <end position="66"/>
    </location>
</feature>
<dbReference type="EMBL" id="VMRJ01000007">
    <property type="protein sequence ID" value="TVT37376.1"/>
    <property type="molecule type" value="Genomic_DNA"/>
</dbReference>
<protein>
    <submittedName>
        <fullName evidence="3">Uncharacterized protein</fullName>
    </submittedName>
</protein>
<feature type="signal peptide" evidence="2">
    <location>
        <begin position="1"/>
        <end position="30"/>
    </location>
</feature>
<dbReference type="Proteomes" id="UP000317624">
    <property type="component" value="Unassembled WGS sequence"/>
</dbReference>
<name>A0A558BLK1_9BACT</name>
<reference evidence="3 4" key="1">
    <citation type="submission" date="2019-07" db="EMBL/GenBank/DDBJ databases">
        <title>Hymenobacter sp. straun FUR1 Genome sequencing and assembly.</title>
        <authorList>
            <person name="Chhetri G."/>
        </authorList>
    </citation>
    <scope>NUCLEOTIDE SEQUENCE [LARGE SCALE GENOMIC DNA]</scope>
    <source>
        <strain evidence="3 4">Fur1</strain>
    </source>
</reference>
<feature type="compositionally biased region" description="Polar residues" evidence="1">
    <location>
        <begin position="53"/>
        <end position="66"/>
    </location>
</feature>
<sequence length="66" mass="6670">MNPLSCRPLWLAGPALVLGALLASCSSQPAATEPSKTAEVVSDSKTVDVTAPSPDSTNTDTTKATP</sequence>
<keyword evidence="2" id="KW-0732">Signal</keyword>
<evidence type="ECO:0000256" key="2">
    <source>
        <dbReference type="SAM" id="SignalP"/>
    </source>
</evidence>
<comment type="caution">
    <text evidence="3">The sequence shown here is derived from an EMBL/GenBank/DDBJ whole genome shotgun (WGS) entry which is preliminary data.</text>
</comment>
<proteinExistence type="predicted"/>
<dbReference type="AlphaFoldDB" id="A0A558BLK1"/>